<proteinExistence type="predicted"/>
<dbReference type="PANTHER" id="PTHR38116:SF9">
    <property type="entry name" value="BZIP DOMAIN-CONTAINING PROTEIN"/>
    <property type="match status" value="1"/>
</dbReference>
<name>A0A9P9DCL5_9HYPO</name>
<accession>A0A9P9DCL5</accession>
<comment type="caution">
    <text evidence="2">The sequence shown here is derived from an EMBL/GenBank/DDBJ whole genome shotgun (WGS) entry which is preliminary data.</text>
</comment>
<dbReference type="AlphaFoldDB" id="A0A9P9DCL5"/>
<protein>
    <recommendedName>
        <fullName evidence="4">BZIP domain-containing protein</fullName>
    </recommendedName>
</protein>
<dbReference type="PANTHER" id="PTHR38116">
    <property type="entry name" value="CHROMOSOME 7, WHOLE GENOME SHOTGUN SEQUENCE"/>
    <property type="match status" value="1"/>
</dbReference>
<sequence length="399" mass="45204">MASDKTSQQKRRQNALAQRNYRARQRARRRILEHVAISGLILPAPLAYSHPPSQRSHHRDRVVTPTHQARRVVSSSHADTSFHHLEIRSGFTASDFFSCIGSYPERERHNFFMLMTKELFGVRDIIKYGLIFLGYPVSSSLYSSAMLLPMSHWLEDVQQSLGQVDFTAAIKAGISVFGKLNVPSEHNSRIHEIVASPLCRGRVDMVTDCILLSRVSFVSAVFMNALHLGISWHDLITFKSESPFFRLRKQLISKDSFDINAPGLENTGQAAQIRLAFGNCFKAIQSDLLPTDVQLTVPHHPTLDTIPWPGFRSKAIAAIHSDPPSIDREDFCLDLLNDGLRCWGFANGDSLPSAAPWDARNWEAAPWFLEKWEHLTDGRDGDEWKISAWWWSMCARTNV</sequence>
<dbReference type="Proteomes" id="UP000717696">
    <property type="component" value="Unassembled WGS sequence"/>
</dbReference>
<dbReference type="OrthoDB" id="2245989at2759"/>
<reference evidence="2" key="1">
    <citation type="journal article" date="2021" name="Nat. Commun.">
        <title>Genetic determinants of endophytism in the Arabidopsis root mycobiome.</title>
        <authorList>
            <person name="Mesny F."/>
            <person name="Miyauchi S."/>
            <person name="Thiergart T."/>
            <person name="Pickel B."/>
            <person name="Atanasova L."/>
            <person name="Karlsson M."/>
            <person name="Huettel B."/>
            <person name="Barry K.W."/>
            <person name="Haridas S."/>
            <person name="Chen C."/>
            <person name="Bauer D."/>
            <person name="Andreopoulos W."/>
            <person name="Pangilinan J."/>
            <person name="LaButti K."/>
            <person name="Riley R."/>
            <person name="Lipzen A."/>
            <person name="Clum A."/>
            <person name="Drula E."/>
            <person name="Henrissat B."/>
            <person name="Kohler A."/>
            <person name="Grigoriev I.V."/>
            <person name="Martin F.M."/>
            <person name="Hacquard S."/>
        </authorList>
    </citation>
    <scope>NUCLEOTIDE SEQUENCE</scope>
    <source>
        <strain evidence="2">MPI-CAGE-AT-0021</strain>
    </source>
</reference>
<organism evidence="2 3">
    <name type="scientific">Dactylonectria estremocensis</name>
    <dbReference type="NCBI Taxonomy" id="1079267"/>
    <lineage>
        <taxon>Eukaryota</taxon>
        <taxon>Fungi</taxon>
        <taxon>Dikarya</taxon>
        <taxon>Ascomycota</taxon>
        <taxon>Pezizomycotina</taxon>
        <taxon>Sordariomycetes</taxon>
        <taxon>Hypocreomycetidae</taxon>
        <taxon>Hypocreales</taxon>
        <taxon>Nectriaceae</taxon>
        <taxon>Dactylonectria</taxon>
    </lineage>
</organism>
<dbReference type="InterPro" id="IPR021833">
    <property type="entry name" value="DUF3425"/>
</dbReference>
<evidence type="ECO:0000256" key="1">
    <source>
        <dbReference type="SAM" id="MobiDB-lite"/>
    </source>
</evidence>
<feature type="region of interest" description="Disordered" evidence="1">
    <location>
        <begin position="1"/>
        <end position="22"/>
    </location>
</feature>
<evidence type="ECO:0008006" key="4">
    <source>
        <dbReference type="Google" id="ProtNLM"/>
    </source>
</evidence>
<evidence type="ECO:0000313" key="2">
    <source>
        <dbReference type="EMBL" id="KAH7116489.1"/>
    </source>
</evidence>
<dbReference type="Pfam" id="PF11905">
    <property type="entry name" value="DUF3425"/>
    <property type="match status" value="1"/>
</dbReference>
<dbReference type="EMBL" id="JAGMUU010000036">
    <property type="protein sequence ID" value="KAH7116489.1"/>
    <property type="molecule type" value="Genomic_DNA"/>
</dbReference>
<gene>
    <name evidence="2" type="ORF">B0J13DRAFT_571602</name>
</gene>
<keyword evidence="3" id="KW-1185">Reference proteome</keyword>
<evidence type="ECO:0000313" key="3">
    <source>
        <dbReference type="Proteomes" id="UP000717696"/>
    </source>
</evidence>